<evidence type="ECO:0000313" key="1">
    <source>
        <dbReference type="EMBL" id="ERN00569.1"/>
    </source>
</evidence>
<reference evidence="2" key="1">
    <citation type="journal article" date="2013" name="Science">
        <title>The Amborella genome and the evolution of flowering plants.</title>
        <authorList>
            <consortium name="Amborella Genome Project"/>
        </authorList>
    </citation>
    <scope>NUCLEOTIDE SEQUENCE [LARGE SCALE GENOMIC DNA]</scope>
</reference>
<dbReference type="EMBL" id="KI394858">
    <property type="protein sequence ID" value="ERN00569.1"/>
    <property type="molecule type" value="Genomic_DNA"/>
</dbReference>
<keyword evidence="2" id="KW-1185">Reference proteome</keyword>
<dbReference type="Proteomes" id="UP000017836">
    <property type="component" value="Unassembled WGS sequence"/>
</dbReference>
<sequence length="110" mass="12819">MESEIFHLVMDCKILPLFDTKRGAFYPKRGNELVSNKISDTDWGLSDLKRAKKFVSDQNELVKDKKEKTVPLSKGLLFFEILTRLPLLSFLRLSIAIKQWPCLLFDLQFI</sequence>
<dbReference type="AlphaFoldDB" id="W1NYX0"/>
<evidence type="ECO:0000313" key="2">
    <source>
        <dbReference type="Proteomes" id="UP000017836"/>
    </source>
</evidence>
<dbReference type="Gramene" id="ERN00569">
    <property type="protein sequence ID" value="ERN00569"/>
    <property type="gene ID" value="AMTR_s00102p00123170"/>
</dbReference>
<protein>
    <submittedName>
        <fullName evidence="1">Uncharacterized protein</fullName>
    </submittedName>
</protein>
<accession>W1NYX0</accession>
<organism evidence="1 2">
    <name type="scientific">Amborella trichopoda</name>
    <dbReference type="NCBI Taxonomy" id="13333"/>
    <lineage>
        <taxon>Eukaryota</taxon>
        <taxon>Viridiplantae</taxon>
        <taxon>Streptophyta</taxon>
        <taxon>Embryophyta</taxon>
        <taxon>Tracheophyta</taxon>
        <taxon>Spermatophyta</taxon>
        <taxon>Magnoliopsida</taxon>
        <taxon>Amborellales</taxon>
        <taxon>Amborellaceae</taxon>
        <taxon>Amborella</taxon>
    </lineage>
</organism>
<gene>
    <name evidence="1" type="ORF">AMTR_s00102p00123170</name>
</gene>
<proteinExistence type="predicted"/>
<dbReference type="HOGENOM" id="CLU_2174402_0_0_1"/>
<name>W1NYX0_AMBTC</name>